<evidence type="ECO:0000256" key="3">
    <source>
        <dbReference type="ARBA" id="ARBA00023163"/>
    </source>
</evidence>
<keyword evidence="2" id="KW-0238">DNA-binding</keyword>
<evidence type="ECO:0000256" key="1">
    <source>
        <dbReference type="ARBA" id="ARBA00004123"/>
    </source>
</evidence>
<accession>A0A0G4G6T7</accession>
<comment type="subcellular location">
    <subcellularLocation>
        <location evidence="1">Nucleus</location>
    </subcellularLocation>
</comment>
<dbReference type="Pfam" id="PF09734">
    <property type="entry name" value="Tau95"/>
    <property type="match status" value="1"/>
</dbReference>
<dbReference type="InterPro" id="IPR041499">
    <property type="entry name" value="Tfc1/Sfc1_N"/>
</dbReference>
<dbReference type="InterPro" id="IPR040454">
    <property type="entry name" value="TF_IIIC_Tfc1/Sfc1"/>
</dbReference>
<feature type="region of interest" description="Disordered" evidence="5">
    <location>
        <begin position="1"/>
        <end position="21"/>
    </location>
</feature>
<feature type="compositionally biased region" description="Low complexity" evidence="5">
    <location>
        <begin position="397"/>
        <end position="418"/>
    </location>
</feature>
<evidence type="ECO:0008006" key="9">
    <source>
        <dbReference type="Google" id="ProtNLM"/>
    </source>
</evidence>
<dbReference type="GO" id="GO:0005634">
    <property type="term" value="C:nucleus"/>
    <property type="evidence" value="ECO:0007669"/>
    <property type="project" value="UniProtKB-SubCell"/>
</dbReference>
<feature type="region of interest" description="Disordered" evidence="5">
    <location>
        <begin position="350"/>
        <end position="425"/>
    </location>
</feature>
<sequence length="512" mass="55979">MSARPKGPQPSSSSSSSSSRSQCVHLKIPPGVLLACVEVPGTVKKESAVIEALGGLEAVASSCENPKKSPLVIDLDPKDPFSKHIEAKTIKSAALALKVKKKINRKTGQLVSVTYEILGRVSPVFIFTDLCDYYHIPPAGARESVSRPLDVQIDDTVLKEPYLPPPFFTRTAVSFSYQFKENAFLPKKARRRLSDTAAAADGEKGVLQTQRGEALTAIMPTKPEVGCPKWTLTAEIPKPIQEPLPQSYANSAATDTLLRAYRELFDERPLWLRHRLEVALTEKVKGLQNTGEWNEWRRRWVLRRVAYICYGGPWGRCLGRRGYDPRQDPEARHFQVIDFRDPYFRTLEVRSSARSGRGRTGGGMTMGRISAPQSASPSPLPVPAAVSSSFFPPGEGQAASSSASQPQTGGTGTGVAQTDPEDERNVDPFFVVPPIQGSQAYQLCDIDDFHVKNVIAKATPLAQFSPLTGWLSREVLQEIRECMKVKAARMREGLSTLPPDAAAAQATAALTL</sequence>
<name>A0A0G4G6T7_9ALVE</name>
<feature type="compositionally biased region" description="Low complexity" evidence="5">
    <location>
        <begin position="11"/>
        <end position="21"/>
    </location>
</feature>
<dbReference type="InterPro" id="IPR042536">
    <property type="entry name" value="TFIIIC_tauA_Sfc1"/>
</dbReference>
<dbReference type="EMBL" id="CDMZ01000944">
    <property type="protein sequence ID" value="CEM24427.1"/>
    <property type="molecule type" value="Genomic_DNA"/>
</dbReference>
<evidence type="ECO:0000313" key="8">
    <source>
        <dbReference type="EMBL" id="CEM24427.1"/>
    </source>
</evidence>
<reference evidence="8" key="1">
    <citation type="submission" date="2014-11" db="EMBL/GenBank/DDBJ databases">
        <authorList>
            <person name="Otto D Thomas"/>
            <person name="Naeem Raeece"/>
        </authorList>
    </citation>
    <scope>NUCLEOTIDE SEQUENCE</scope>
</reference>
<feature type="domain" description="Transcription factor IIIC subunit Tfc1/Sfc1 triple barrel" evidence="7">
    <location>
        <begin position="35"/>
        <end position="135"/>
    </location>
</feature>
<gene>
    <name evidence="8" type="ORF">Cvel_20560</name>
</gene>
<keyword evidence="3" id="KW-0804">Transcription</keyword>
<organism evidence="8">
    <name type="scientific">Chromera velia CCMP2878</name>
    <dbReference type="NCBI Taxonomy" id="1169474"/>
    <lineage>
        <taxon>Eukaryota</taxon>
        <taxon>Sar</taxon>
        <taxon>Alveolata</taxon>
        <taxon>Colpodellida</taxon>
        <taxon>Chromeraceae</taxon>
        <taxon>Chromera</taxon>
    </lineage>
</organism>
<dbReference type="GO" id="GO:0000127">
    <property type="term" value="C:transcription factor TFIIIC complex"/>
    <property type="evidence" value="ECO:0007669"/>
    <property type="project" value="InterPro"/>
</dbReference>
<dbReference type="PANTHER" id="PTHR13230">
    <property type="entry name" value="GENERAL TRANSCRIPTION FACTOR IIIC, POLYPEPTIDE 5"/>
    <property type="match status" value="1"/>
</dbReference>
<dbReference type="GO" id="GO:0001002">
    <property type="term" value="F:RNA polymerase III type 1 promoter sequence-specific DNA binding"/>
    <property type="evidence" value="ECO:0007669"/>
    <property type="project" value="TreeGrafter"/>
</dbReference>
<feature type="compositionally biased region" description="Low complexity" evidence="5">
    <location>
        <begin position="366"/>
        <end position="389"/>
    </location>
</feature>
<dbReference type="VEuPathDB" id="CryptoDB:Cvel_20560"/>
<dbReference type="InterPro" id="IPR019136">
    <property type="entry name" value="TF_IIIC_su-5_HTH"/>
</dbReference>
<dbReference type="GO" id="GO:0001003">
    <property type="term" value="F:RNA polymerase III type 2 promoter sequence-specific DNA binding"/>
    <property type="evidence" value="ECO:0007669"/>
    <property type="project" value="TreeGrafter"/>
</dbReference>
<dbReference type="Pfam" id="PF17682">
    <property type="entry name" value="Tau95_N"/>
    <property type="match status" value="1"/>
</dbReference>
<evidence type="ECO:0000259" key="7">
    <source>
        <dbReference type="Pfam" id="PF17682"/>
    </source>
</evidence>
<dbReference type="GO" id="GO:0006384">
    <property type="term" value="P:transcription initiation at RNA polymerase III promoter"/>
    <property type="evidence" value="ECO:0007669"/>
    <property type="project" value="InterPro"/>
</dbReference>
<dbReference type="PANTHER" id="PTHR13230:SF5">
    <property type="entry name" value="GENERAL TRANSCRIPTION FACTOR 3C POLYPEPTIDE 5"/>
    <property type="match status" value="1"/>
</dbReference>
<dbReference type="PhylomeDB" id="A0A0G4G6T7"/>
<evidence type="ECO:0000256" key="4">
    <source>
        <dbReference type="ARBA" id="ARBA00023242"/>
    </source>
</evidence>
<dbReference type="AlphaFoldDB" id="A0A0G4G6T7"/>
<evidence type="ECO:0000256" key="5">
    <source>
        <dbReference type="SAM" id="MobiDB-lite"/>
    </source>
</evidence>
<evidence type="ECO:0000256" key="2">
    <source>
        <dbReference type="ARBA" id="ARBA00023125"/>
    </source>
</evidence>
<feature type="domain" description="Transcription factor IIIC subunit 5 HTH" evidence="6">
    <location>
        <begin position="163"/>
        <end position="340"/>
    </location>
</feature>
<keyword evidence="4" id="KW-0539">Nucleus</keyword>
<evidence type="ECO:0000259" key="6">
    <source>
        <dbReference type="Pfam" id="PF09734"/>
    </source>
</evidence>
<protein>
    <recommendedName>
        <fullName evidence="9">Transcription factor IIIC subunit 5 HTH domain-containing protein</fullName>
    </recommendedName>
</protein>
<dbReference type="Gene3D" id="3.30.200.160">
    <property type="entry name" value="TFIIIC, subcomplex tauA, subunit Sfc1, barrel domain"/>
    <property type="match status" value="1"/>
</dbReference>
<proteinExistence type="predicted"/>